<comment type="subcellular location">
    <subcellularLocation>
        <location evidence="1">Membrane</location>
        <topology evidence="1">Multi-pass membrane protein</topology>
    </subcellularLocation>
</comment>
<feature type="transmembrane region" description="Helical" evidence="5">
    <location>
        <begin position="130"/>
        <end position="151"/>
    </location>
</feature>
<dbReference type="PANTHER" id="PTHR42770">
    <property type="entry name" value="AMINO ACID TRANSPORTER-RELATED"/>
    <property type="match status" value="1"/>
</dbReference>
<dbReference type="GO" id="GO:0016020">
    <property type="term" value="C:membrane"/>
    <property type="evidence" value="ECO:0007669"/>
    <property type="project" value="UniProtKB-SubCell"/>
</dbReference>
<dbReference type="RefSeq" id="WP_072722113.1">
    <property type="nucleotide sequence ID" value="NZ_LN889813.1"/>
</dbReference>
<feature type="transmembrane region" description="Helical" evidence="5">
    <location>
        <begin position="163"/>
        <end position="181"/>
    </location>
</feature>
<dbReference type="OrthoDB" id="9804700at2"/>
<feature type="transmembrane region" description="Helical" evidence="5">
    <location>
        <begin position="338"/>
        <end position="359"/>
    </location>
</feature>
<dbReference type="Gene3D" id="1.20.1740.10">
    <property type="entry name" value="Amino acid/polyamine transporter I"/>
    <property type="match status" value="1"/>
</dbReference>
<dbReference type="AlphaFoldDB" id="A0A1J1LRD4"/>
<evidence type="ECO:0000313" key="8">
    <source>
        <dbReference type="Proteomes" id="UP000184315"/>
    </source>
</evidence>
<evidence type="ECO:0000256" key="5">
    <source>
        <dbReference type="SAM" id="Phobius"/>
    </source>
</evidence>
<evidence type="ECO:0000313" key="7">
    <source>
        <dbReference type="EMBL" id="CUR35147.1"/>
    </source>
</evidence>
<feature type="transmembrane region" description="Helical" evidence="5">
    <location>
        <begin position="238"/>
        <end position="260"/>
    </location>
</feature>
<gene>
    <name evidence="7" type="ORF">PL9214650586</name>
</gene>
<sequence>MTESTQLHQGSHGLKKDCLSFGEVLAQSFAVIAPTTIPASNLGLLVALSGKGTWLSFLIGLIGLIFVSININQFARRSASPGSFYAYIVKGLGPTAGVICGWSLVLAYLFTGMSVLCGLANFSGILFGHLGIHPSAITLLAIGAGIAWYAAYKDIQLSAMAMLWMEGISILLIGILTILIWAHKGFALDLSQLTLEGVTPGHIATGLVLALFGFSGFESATTLGDEAKNPLRTIPRSVMGSVILAGVFFIFTSYVEILGFEGTGVSITTTEEPLAFLSHQIGFGFLGDIIAFGVLFSFFACVLGTINPAARIFFTMARHGLFHASIGTTHASNRTPHIAVTLCSFVMFLVPAILSMFNIRLFESMGYLGAICSYGFLTVYILVSLAAPLYLHKIKQLRPMDVVCSILAIGFMMIPIIGSVGIPGNQLFPVPEAPYNLFPYLFLLYLFVTCGWFVRQRTRSPKLVRTMERHIEEIHAQFTHPTPEIIPSASLVLPTSHSYSTKRRRKF</sequence>
<feature type="domain" description="Amino acid permease/ SLC12A" evidence="6">
    <location>
        <begin position="26"/>
        <end position="418"/>
    </location>
</feature>
<feature type="transmembrane region" description="Helical" evidence="5">
    <location>
        <begin position="437"/>
        <end position="454"/>
    </location>
</feature>
<organism evidence="7 8">
    <name type="scientific">Planktothrix tepida PCC 9214</name>
    <dbReference type="NCBI Taxonomy" id="671072"/>
    <lineage>
        <taxon>Bacteria</taxon>
        <taxon>Bacillati</taxon>
        <taxon>Cyanobacteriota</taxon>
        <taxon>Cyanophyceae</taxon>
        <taxon>Oscillatoriophycideae</taxon>
        <taxon>Oscillatoriales</taxon>
        <taxon>Microcoleaceae</taxon>
        <taxon>Planktothrix</taxon>
    </lineage>
</organism>
<evidence type="ECO:0000256" key="4">
    <source>
        <dbReference type="ARBA" id="ARBA00023136"/>
    </source>
</evidence>
<feature type="transmembrane region" description="Helical" evidence="5">
    <location>
        <begin position="365"/>
        <end position="390"/>
    </location>
</feature>
<feature type="transmembrane region" description="Helical" evidence="5">
    <location>
        <begin position="54"/>
        <end position="72"/>
    </location>
</feature>
<feature type="transmembrane region" description="Helical" evidence="5">
    <location>
        <begin position="84"/>
        <end position="110"/>
    </location>
</feature>
<protein>
    <submittedName>
        <fullName evidence="7">Amino acid permease-associated region</fullName>
    </submittedName>
</protein>
<keyword evidence="2 5" id="KW-0812">Transmembrane</keyword>
<evidence type="ECO:0000259" key="6">
    <source>
        <dbReference type="Pfam" id="PF00324"/>
    </source>
</evidence>
<feature type="transmembrane region" description="Helical" evidence="5">
    <location>
        <begin position="280"/>
        <end position="306"/>
    </location>
</feature>
<accession>A0A1J1LRD4</accession>
<feature type="transmembrane region" description="Helical" evidence="5">
    <location>
        <begin position="402"/>
        <end position="422"/>
    </location>
</feature>
<dbReference type="InterPro" id="IPR004841">
    <property type="entry name" value="AA-permease/SLC12A_dom"/>
</dbReference>
<feature type="transmembrane region" description="Helical" evidence="5">
    <location>
        <begin position="201"/>
        <end position="217"/>
    </location>
</feature>
<dbReference type="PIRSF" id="PIRSF006060">
    <property type="entry name" value="AA_transporter"/>
    <property type="match status" value="1"/>
</dbReference>
<dbReference type="Proteomes" id="UP000184315">
    <property type="component" value="Unassembled WGS sequence"/>
</dbReference>
<dbReference type="GO" id="GO:0055085">
    <property type="term" value="P:transmembrane transport"/>
    <property type="evidence" value="ECO:0007669"/>
    <property type="project" value="InterPro"/>
</dbReference>
<name>A0A1J1LRD4_9CYAN</name>
<dbReference type="PANTHER" id="PTHR42770:SF7">
    <property type="entry name" value="MEMBRANE PROTEIN"/>
    <property type="match status" value="1"/>
</dbReference>
<evidence type="ECO:0000256" key="1">
    <source>
        <dbReference type="ARBA" id="ARBA00004141"/>
    </source>
</evidence>
<dbReference type="Pfam" id="PF00324">
    <property type="entry name" value="AA_permease"/>
    <property type="match status" value="1"/>
</dbReference>
<evidence type="ECO:0000256" key="3">
    <source>
        <dbReference type="ARBA" id="ARBA00022989"/>
    </source>
</evidence>
<reference evidence="8" key="1">
    <citation type="submission" date="2015-10" db="EMBL/GenBank/DDBJ databases">
        <authorList>
            <person name="Regsiter A."/>
            <person name="william w."/>
        </authorList>
    </citation>
    <scope>NUCLEOTIDE SEQUENCE [LARGE SCALE GENOMIC DNA]</scope>
</reference>
<keyword evidence="8" id="KW-1185">Reference proteome</keyword>
<keyword evidence="3 5" id="KW-1133">Transmembrane helix</keyword>
<dbReference type="EMBL" id="CZDF01000172">
    <property type="protein sequence ID" value="CUR35147.1"/>
    <property type="molecule type" value="Genomic_DNA"/>
</dbReference>
<dbReference type="STRING" id="671072.PL9214650586"/>
<evidence type="ECO:0000256" key="2">
    <source>
        <dbReference type="ARBA" id="ARBA00022692"/>
    </source>
</evidence>
<keyword evidence="4 5" id="KW-0472">Membrane</keyword>
<dbReference type="InterPro" id="IPR050367">
    <property type="entry name" value="APC_superfamily"/>
</dbReference>
<proteinExistence type="predicted"/>